<dbReference type="EMBL" id="BARV01042126">
    <property type="protein sequence ID" value="GAI46688.1"/>
    <property type="molecule type" value="Genomic_DNA"/>
</dbReference>
<feature type="non-terminal residue" evidence="2">
    <location>
        <position position="133"/>
    </location>
</feature>
<reference evidence="2" key="1">
    <citation type="journal article" date="2014" name="Front. Microbiol.">
        <title>High frequency of phylogenetically diverse reductive dehalogenase-homologous genes in deep subseafloor sedimentary metagenomes.</title>
        <authorList>
            <person name="Kawai M."/>
            <person name="Futagami T."/>
            <person name="Toyoda A."/>
            <person name="Takaki Y."/>
            <person name="Nishi S."/>
            <person name="Hori S."/>
            <person name="Arai W."/>
            <person name="Tsubouchi T."/>
            <person name="Morono Y."/>
            <person name="Uchiyama I."/>
            <person name="Ito T."/>
            <person name="Fujiyama A."/>
            <person name="Inagaki F."/>
            <person name="Takami H."/>
        </authorList>
    </citation>
    <scope>NUCLEOTIDE SEQUENCE</scope>
    <source>
        <strain evidence="2">Expedition CK06-06</strain>
    </source>
</reference>
<comment type="cofactor">
    <cofactor evidence="1">
        <name>pyridoxal 5'-phosphate</name>
        <dbReference type="ChEBI" id="CHEBI:597326"/>
    </cofactor>
</comment>
<dbReference type="InterPro" id="IPR015421">
    <property type="entry name" value="PyrdxlP-dep_Trfase_major"/>
</dbReference>
<feature type="non-terminal residue" evidence="2">
    <location>
        <position position="1"/>
    </location>
</feature>
<evidence type="ECO:0008006" key="3">
    <source>
        <dbReference type="Google" id="ProtNLM"/>
    </source>
</evidence>
<evidence type="ECO:0000313" key="2">
    <source>
        <dbReference type="EMBL" id="GAI46688.1"/>
    </source>
</evidence>
<dbReference type="PANTHER" id="PTHR43713:SF3">
    <property type="entry name" value="GLUTAMATE-1-SEMIALDEHYDE 2,1-AMINOMUTASE 1, CHLOROPLASTIC-RELATED"/>
    <property type="match status" value="1"/>
</dbReference>
<accession>X1NSW3</accession>
<dbReference type="PANTHER" id="PTHR43713">
    <property type="entry name" value="GLUTAMATE-1-SEMIALDEHYDE 2,1-AMINOMUTASE"/>
    <property type="match status" value="1"/>
</dbReference>
<protein>
    <recommendedName>
        <fullName evidence="3">Aminotransferase class III-fold pyridoxal phosphate-dependent enzyme</fullName>
    </recommendedName>
</protein>
<dbReference type="AlphaFoldDB" id="X1NSW3"/>
<comment type="caution">
    <text evidence="2">The sequence shown here is derived from an EMBL/GenBank/DDBJ whole genome shotgun (WGS) entry which is preliminary data.</text>
</comment>
<evidence type="ECO:0000256" key="1">
    <source>
        <dbReference type="ARBA" id="ARBA00001933"/>
    </source>
</evidence>
<sequence length="133" mass="14660">PPLQNQLLKKLIEIIPCAEMATLHKTGSEATSASIRIARAFTGKNKVAMCGYHGWHDWCVRGGGTTTVPWERPPIEKTSQVPGVPPSIKQDIYEYDANDLTSLERILVENKDEIAAVIIAPEELVLSPLKQTL</sequence>
<organism evidence="2">
    <name type="scientific">marine sediment metagenome</name>
    <dbReference type="NCBI Taxonomy" id="412755"/>
    <lineage>
        <taxon>unclassified sequences</taxon>
        <taxon>metagenomes</taxon>
        <taxon>ecological metagenomes</taxon>
    </lineage>
</organism>
<name>X1NSW3_9ZZZZ</name>
<proteinExistence type="predicted"/>
<dbReference type="Gene3D" id="3.40.640.10">
    <property type="entry name" value="Type I PLP-dependent aspartate aminotransferase-like (Major domain)"/>
    <property type="match status" value="1"/>
</dbReference>
<dbReference type="SUPFAM" id="SSF53383">
    <property type="entry name" value="PLP-dependent transferases"/>
    <property type="match status" value="1"/>
</dbReference>
<dbReference type="InterPro" id="IPR015424">
    <property type="entry name" value="PyrdxlP-dep_Trfase"/>
</dbReference>
<gene>
    <name evidence="2" type="ORF">S06H3_63492</name>
</gene>